<dbReference type="EMBL" id="CAMGYJ010000011">
    <property type="protein sequence ID" value="CAI0625912.1"/>
    <property type="molecule type" value="Genomic_DNA"/>
</dbReference>
<feature type="compositionally biased region" description="Polar residues" evidence="1">
    <location>
        <begin position="1"/>
        <end position="19"/>
    </location>
</feature>
<dbReference type="Proteomes" id="UP001154282">
    <property type="component" value="Unassembled WGS sequence"/>
</dbReference>
<keyword evidence="4" id="KW-1185">Reference proteome</keyword>
<reference evidence="2" key="1">
    <citation type="submission" date="2022-08" db="EMBL/GenBank/DDBJ databases">
        <authorList>
            <person name="Gutierrez-Valencia J."/>
        </authorList>
    </citation>
    <scope>NUCLEOTIDE SEQUENCE</scope>
</reference>
<dbReference type="EMBL" id="CAMGYJ010000011">
    <property type="protein sequence ID" value="CAI0625756.1"/>
    <property type="molecule type" value="Genomic_DNA"/>
</dbReference>
<feature type="region of interest" description="Disordered" evidence="1">
    <location>
        <begin position="1"/>
        <end position="53"/>
    </location>
</feature>
<evidence type="ECO:0000313" key="2">
    <source>
        <dbReference type="EMBL" id="CAI0625756.1"/>
    </source>
</evidence>
<feature type="non-terminal residue" evidence="2">
    <location>
        <position position="1"/>
    </location>
</feature>
<name>A0AAV0S1J2_9ROSI</name>
<evidence type="ECO:0000313" key="3">
    <source>
        <dbReference type="EMBL" id="CAI0625912.1"/>
    </source>
</evidence>
<protein>
    <submittedName>
        <fullName evidence="2">Uncharacterized protein</fullName>
    </submittedName>
</protein>
<dbReference type="AlphaFoldDB" id="A0AAV0S1J2"/>
<gene>
    <name evidence="2" type="ORF">LITE_LOCUS50570</name>
    <name evidence="3" type="ORF">LITE_LOCUS50628</name>
</gene>
<sequence length="110" mass="12813">TFSLSRFTTLRYQQNTTKSYLRRPPPSDPPSYNRYQPWQALGPRPSEGQSSRLRLLRSSSSMAASCLATMLVSQIVIYGDCGWDFWARRHSPSDRRRHAKFSVRRYIAKL</sequence>
<accession>A0AAV0S1J2</accession>
<evidence type="ECO:0000256" key="1">
    <source>
        <dbReference type="SAM" id="MobiDB-lite"/>
    </source>
</evidence>
<organism evidence="2 4">
    <name type="scientific">Linum tenue</name>
    <dbReference type="NCBI Taxonomy" id="586396"/>
    <lineage>
        <taxon>Eukaryota</taxon>
        <taxon>Viridiplantae</taxon>
        <taxon>Streptophyta</taxon>
        <taxon>Embryophyta</taxon>
        <taxon>Tracheophyta</taxon>
        <taxon>Spermatophyta</taxon>
        <taxon>Magnoliopsida</taxon>
        <taxon>eudicotyledons</taxon>
        <taxon>Gunneridae</taxon>
        <taxon>Pentapetalae</taxon>
        <taxon>rosids</taxon>
        <taxon>fabids</taxon>
        <taxon>Malpighiales</taxon>
        <taxon>Linaceae</taxon>
        <taxon>Linum</taxon>
    </lineage>
</organism>
<evidence type="ECO:0000313" key="4">
    <source>
        <dbReference type="Proteomes" id="UP001154282"/>
    </source>
</evidence>
<proteinExistence type="predicted"/>
<comment type="caution">
    <text evidence="2">The sequence shown here is derived from an EMBL/GenBank/DDBJ whole genome shotgun (WGS) entry which is preliminary data.</text>
</comment>